<reference evidence="1 2" key="1">
    <citation type="journal article" date="2020" name="G3 (Bethesda)">
        <title>Draft Genome of the Common Snapping Turtle, Chelydra serpentina, a Model for Phenotypic Plasticity in Reptiles.</title>
        <authorList>
            <person name="Das D."/>
            <person name="Singh S.K."/>
            <person name="Bierstedt J."/>
            <person name="Erickson A."/>
            <person name="Galli G.L.J."/>
            <person name="Crossley D.A. 2nd"/>
            <person name="Rhen T."/>
        </authorList>
    </citation>
    <scope>NUCLEOTIDE SEQUENCE [LARGE SCALE GENOMIC DNA]</scope>
    <source>
        <strain evidence="1">KW</strain>
    </source>
</reference>
<sequence>PVSSIYYIYLDLAETYFQGSINAFKEAEGMESAKCLGAVDDFCQFLIATGQQESAAIMLKGSLEAKISIFEALSPEVAETYWLLGGTELAQGHTHLAYKKLKKCLYLQTLFLYGTHNKRTIATQEAIDLSKAPGVAAKQR</sequence>
<keyword evidence="2" id="KW-1185">Reference proteome</keyword>
<dbReference type="OrthoDB" id="9428281at2759"/>
<comment type="caution">
    <text evidence="1">The sequence shown here is derived from an EMBL/GenBank/DDBJ whole genome shotgun (WGS) entry which is preliminary data.</text>
</comment>
<dbReference type="Gene3D" id="1.25.40.10">
    <property type="entry name" value="Tetratricopeptide repeat domain"/>
    <property type="match status" value="1"/>
</dbReference>
<organism evidence="1 2">
    <name type="scientific">Chelydra serpentina</name>
    <name type="common">Snapping turtle</name>
    <name type="synonym">Testudo serpentina</name>
    <dbReference type="NCBI Taxonomy" id="8475"/>
    <lineage>
        <taxon>Eukaryota</taxon>
        <taxon>Metazoa</taxon>
        <taxon>Chordata</taxon>
        <taxon>Craniata</taxon>
        <taxon>Vertebrata</taxon>
        <taxon>Euteleostomi</taxon>
        <taxon>Archelosauria</taxon>
        <taxon>Testudinata</taxon>
        <taxon>Testudines</taxon>
        <taxon>Cryptodira</taxon>
        <taxon>Durocryptodira</taxon>
        <taxon>Americhelydia</taxon>
        <taxon>Chelydroidea</taxon>
        <taxon>Chelydridae</taxon>
        <taxon>Chelydra</taxon>
    </lineage>
</organism>
<evidence type="ECO:0000313" key="2">
    <source>
        <dbReference type="Proteomes" id="UP000765507"/>
    </source>
</evidence>
<feature type="non-terminal residue" evidence="1">
    <location>
        <position position="140"/>
    </location>
</feature>
<dbReference type="Proteomes" id="UP000765507">
    <property type="component" value="Unassembled WGS sequence"/>
</dbReference>
<dbReference type="EMBL" id="JAHGAV010000016">
    <property type="protein sequence ID" value="KAG6938770.1"/>
    <property type="molecule type" value="Genomic_DNA"/>
</dbReference>
<protein>
    <submittedName>
        <fullName evidence="1">Tetratricopeptide repeat domain 23</fullName>
    </submittedName>
</protein>
<gene>
    <name evidence="1" type="primary">TTC23</name>
    <name evidence="1" type="ORF">G0U57_005231</name>
</gene>
<dbReference type="PANTHER" id="PTHR14485">
    <property type="entry name" value="TETRATRICOPEPTIDE REPEAT PROTEIN 23"/>
    <property type="match status" value="1"/>
</dbReference>
<name>A0A8T1TCW0_CHESE</name>
<dbReference type="AlphaFoldDB" id="A0A8T1TCW0"/>
<dbReference type="InterPro" id="IPR042621">
    <property type="entry name" value="TTC23/TTC23L"/>
</dbReference>
<proteinExistence type="predicted"/>
<accession>A0A8T1TCW0</accession>
<evidence type="ECO:0000313" key="1">
    <source>
        <dbReference type="EMBL" id="KAG6938770.1"/>
    </source>
</evidence>
<dbReference type="PANTHER" id="PTHR14485:SF3">
    <property type="entry name" value="TETRATRICOPEPTIDE REPEAT PROTEIN 23"/>
    <property type="match status" value="1"/>
</dbReference>
<dbReference type="InterPro" id="IPR011990">
    <property type="entry name" value="TPR-like_helical_dom_sf"/>
</dbReference>